<dbReference type="Proteomes" id="UP000062519">
    <property type="component" value="Chromosome 2"/>
</dbReference>
<protein>
    <recommendedName>
        <fullName evidence="3">Transposase</fullName>
    </recommendedName>
</protein>
<dbReference type="KEGG" id="buu:WS70_21810"/>
<dbReference type="EMBL" id="CP013387">
    <property type="protein sequence ID" value="AOJ04464.1"/>
    <property type="molecule type" value="Genomic_DNA"/>
</dbReference>
<name>A0A1B4FLD4_9BURK</name>
<evidence type="ECO:0008006" key="3">
    <source>
        <dbReference type="Google" id="ProtNLM"/>
    </source>
</evidence>
<reference evidence="1 2" key="1">
    <citation type="submission" date="2015-12" db="EMBL/GenBank/DDBJ databases">
        <title>Diversity of Burkholderia near neighbor genomes.</title>
        <authorList>
            <person name="Sahl J."/>
            <person name="Wagner D."/>
            <person name="Keim P."/>
        </authorList>
    </citation>
    <scope>NUCLEOTIDE SEQUENCE [LARGE SCALE GENOMIC DNA]</scope>
    <source>
        <strain evidence="1 2">BDU6</strain>
    </source>
</reference>
<evidence type="ECO:0000313" key="1">
    <source>
        <dbReference type="EMBL" id="AOJ04464.1"/>
    </source>
</evidence>
<dbReference type="AlphaFoldDB" id="A0A1B4FLD4"/>
<proteinExistence type="predicted"/>
<gene>
    <name evidence="1" type="ORF">WS70_21810</name>
</gene>
<organism evidence="1 2">
    <name type="scientific">Burkholderia mayonis</name>
    <dbReference type="NCBI Taxonomy" id="1385591"/>
    <lineage>
        <taxon>Bacteria</taxon>
        <taxon>Pseudomonadati</taxon>
        <taxon>Pseudomonadota</taxon>
        <taxon>Betaproteobacteria</taxon>
        <taxon>Burkholderiales</taxon>
        <taxon>Burkholderiaceae</taxon>
        <taxon>Burkholderia</taxon>
        <taxon>pseudomallei group</taxon>
    </lineage>
</organism>
<accession>A0A1B4FLD4</accession>
<keyword evidence="2" id="KW-1185">Reference proteome</keyword>
<evidence type="ECO:0000313" key="2">
    <source>
        <dbReference type="Proteomes" id="UP000062519"/>
    </source>
</evidence>
<sequence length="62" mass="7141">MLGITKRGDTYLRTLVVHGARAVVRYLADKDDRFSGWLRRLLMRRHKNIAVVAVANHNARIV</sequence>